<dbReference type="KEGG" id="jcu:105634361"/>
<dbReference type="Pfam" id="PF14009">
    <property type="entry name" value="PADRE"/>
    <property type="match status" value="1"/>
</dbReference>
<gene>
    <name evidence="1" type="ORF">JCGZ_10044</name>
</gene>
<organism evidence="1 2">
    <name type="scientific">Jatropha curcas</name>
    <name type="common">Barbados nut</name>
    <dbReference type="NCBI Taxonomy" id="180498"/>
    <lineage>
        <taxon>Eukaryota</taxon>
        <taxon>Viridiplantae</taxon>
        <taxon>Streptophyta</taxon>
        <taxon>Embryophyta</taxon>
        <taxon>Tracheophyta</taxon>
        <taxon>Spermatophyta</taxon>
        <taxon>Magnoliopsida</taxon>
        <taxon>eudicotyledons</taxon>
        <taxon>Gunneridae</taxon>
        <taxon>Pentapetalae</taxon>
        <taxon>rosids</taxon>
        <taxon>fabids</taxon>
        <taxon>Malpighiales</taxon>
        <taxon>Euphorbiaceae</taxon>
        <taxon>Crotonoideae</taxon>
        <taxon>Jatropheae</taxon>
        <taxon>Jatropha</taxon>
    </lineage>
</organism>
<evidence type="ECO:0000313" key="2">
    <source>
        <dbReference type="Proteomes" id="UP000027138"/>
    </source>
</evidence>
<dbReference type="STRING" id="180498.A0A067LP27"/>
<dbReference type="AlphaFoldDB" id="A0A067LP27"/>
<accession>A0A067LP27</accession>
<reference evidence="1 2" key="1">
    <citation type="journal article" date="2014" name="PLoS ONE">
        <title>Global Analysis of Gene Expression Profiles in Physic Nut (Jatropha curcas L.) Seedlings Exposed to Salt Stress.</title>
        <authorList>
            <person name="Zhang L."/>
            <person name="Zhang C."/>
            <person name="Wu P."/>
            <person name="Chen Y."/>
            <person name="Li M."/>
            <person name="Jiang H."/>
            <person name="Wu G."/>
        </authorList>
    </citation>
    <scope>NUCLEOTIDE SEQUENCE [LARGE SCALE GENOMIC DNA]</scope>
    <source>
        <strain evidence="2">cv. GZQX0401</strain>
        <tissue evidence="1">Young leaves</tissue>
    </source>
</reference>
<name>A0A067LP27_JATCU</name>
<dbReference type="EMBL" id="KK914219">
    <property type="protein sequence ID" value="KDP46204.1"/>
    <property type="molecule type" value="Genomic_DNA"/>
</dbReference>
<evidence type="ECO:0000313" key="1">
    <source>
        <dbReference type="EMBL" id="KDP46204.1"/>
    </source>
</evidence>
<sequence>MGICCSYRKNTAATAKLILEDGRLKEFSHPIRVSQILQGNPTSFICNSDDLSFDDQVSAIGDEVNLELGEIYFELPISWLDSPIKAEDMAALAVKASLAMKIGNRRVWYCRWFRLRSSNLVELNEKKAFDTELLVTIGGSDSGGFGRGAAARRSKGSKERKSSSDLSIILEEEMIN</sequence>
<keyword evidence="2" id="KW-1185">Reference proteome</keyword>
<dbReference type="OrthoDB" id="829916at2759"/>
<dbReference type="PANTHER" id="PTHR33052">
    <property type="entry name" value="DUF4228 DOMAIN PROTEIN-RELATED"/>
    <property type="match status" value="1"/>
</dbReference>
<dbReference type="Proteomes" id="UP000027138">
    <property type="component" value="Unassembled WGS sequence"/>
</dbReference>
<protein>
    <submittedName>
        <fullName evidence="1">Uncharacterized protein</fullName>
    </submittedName>
</protein>
<proteinExistence type="predicted"/>
<dbReference type="InterPro" id="IPR025322">
    <property type="entry name" value="PADRE_dom"/>
</dbReference>